<dbReference type="Proteomes" id="UP001497644">
    <property type="component" value="Chromosome 3"/>
</dbReference>
<reference evidence="3" key="1">
    <citation type="submission" date="2024-04" db="EMBL/GenBank/DDBJ databases">
        <authorList>
            <consortium name="Molecular Ecology Group"/>
        </authorList>
    </citation>
    <scope>NUCLEOTIDE SEQUENCE</scope>
</reference>
<dbReference type="InterPro" id="IPR044822">
    <property type="entry name" value="Myb_DNA-bind_4"/>
</dbReference>
<feature type="region of interest" description="Disordered" evidence="1">
    <location>
        <begin position="84"/>
        <end position="131"/>
    </location>
</feature>
<keyword evidence="4" id="KW-1185">Reference proteome</keyword>
<sequence length="131" mass="15603">MTIKRQAAWKLVADEMLRNNFQYSASQCSDKWKYLKLRYSKKKDNIKDSSSGAERYNFEFYEEMDKELSHNPNITPIAIASSRRKYEVPKKMEDEKRENEDECNILDSDNDNTSDLPHKMEKQKQPKKKTL</sequence>
<accession>A0AAV2NM18</accession>
<evidence type="ECO:0000256" key="1">
    <source>
        <dbReference type="SAM" id="MobiDB-lite"/>
    </source>
</evidence>
<proteinExistence type="predicted"/>
<feature type="compositionally biased region" description="Acidic residues" evidence="1">
    <location>
        <begin position="100"/>
        <end position="112"/>
    </location>
</feature>
<dbReference type="AlphaFoldDB" id="A0AAV2NM18"/>
<evidence type="ECO:0000259" key="2">
    <source>
        <dbReference type="Pfam" id="PF13837"/>
    </source>
</evidence>
<feature type="domain" description="Myb/SANT-like DNA-binding" evidence="2">
    <location>
        <begin position="4"/>
        <end position="66"/>
    </location>
</feature>
<dbReference type="EMBL" id="OZ034826">
    <property type="protein sequence ID" value="CAL1681129.1"/>
    <property type="molecule type" value="Genomic_DNA"/>
</dbReference>
<name>A0AAV2NM18_9HYME</name>
<gene>
    <name evidence="3" type="ORF">LPLAT_LOCUS7273</name>
</gene>
<feature type="compositionally biased region" description="Basic and acidic residues" evidence="1">
    <location>
        <begin position="84"/>
        <end position="99"/>
    </location>
</feature>
<dbReference type="Gene3D" id="1.10.10.60">
    <property type="entry name" value="Homeodomain-like"/>
    <property type="match status" value="1"/>
</dbReference>
<protein>
    <recommendedName>
        <fullName evidence="2">Myb/SANT-like DNA-binding domain-containing protein</fullName>
    </recommendedName>
</protein>
<dbReference type="Pfam" id="PF13837">
    <property type="entry name" value="Myb_DNA-bind_4"/>
    <property type="match status" value="1"/>
</dbReference>
<organism evidence="3 4">
    <name type="scientific">Lasius platythorax</name>
    <dbReference type="NCBI Taxonomy" id="488582"/>
    <lineage>
        <taxon>Eukaryota</taxon>
        <taxon>Metazoa</taxon>
        <taxon>Ecdysozoa</taxon>
        <taxon>Arthropoda</taxon>
        <taxon>Hexapoda</taxon>
        <taxon>Insecta</taxon>
        <taxon>Pterygota</taxon>
        <taxon>Neoptera</taxon>
        <taxon>Endopterygota</taxon>
        <taxon>Hymenoptera</taxon>
        <taxon>Apocrita</taxon>
        <taxon>Aculeata</taxon>
        <taxon>Formicoidea</taxon>
        <taxon>Formicidae</taxon>
        <taxon>Formicinae</taxon>
        <taxon>Lasius</taxon>
        <taxon>Lasius</taxon>
    </lineage>
</organism>
<evidence type="ECO:0000313" key="3">
    <source>
        <dbReference type="EMBL" id="CAL1681129.1"/>
    </source>
</evidence>
<evidence type="ECO:0000313" key="4">
    <source>
        <dbReference type="Proteomes" id="UP001497644"/>
    </source>
</evidence>